<dbReference type="InterPro" id="IPR002347">
    <property type="entry name" value="SDR_fam"/>
</dbReference>
<dbReference type="EC" id="1.1.1.125" evidence="3 4"/>
<dbReference type="AlphaFoldDB" id="Q6W2B4"/>
<organism evidence="3">
    <name type="scientific">Sinorhizobium fredii (strain NBRC 101917 / NGR234)</name>
    <dbReference type="NCBI Taxonomy" id="394"/>
    <lineage>
        <taxon>Bacteria</taxon>
        <taxon>Pseudomonadati</taxon>
        <taxon>Pseudomonadota</taxon>
        <taxon>Alphaproteobacteria</taxon>
        <taxon>Hyphomicrobiales</taxon>
        <taxon>Rhizobiaceae</taxon>
        <taxon>Sinorhizobium/Ensifer group</taxon>
        <taxon>Sinorhizobium</taxon>
    </lineage>
</organism>
<keyword evidence="2 3" id="KW-0560">Oxidoreductase</keyword>
<dbReference type="PROSITE" id="PS00061">
    <property type="entry name" value="ADH_SHORT"/>
    <property type="match status" value="1"/>
</dbReference>
<reference evidence="3 5" key="1">
    <citation type="journal article" date="2004" name="J. Bacteriol.">
        <title>An evolutionary hot spot: the pNGR234b replicon of Rhizobium sp. strain NGR234.</title>
        <authorList>
            <person name="Streit W.R."/>
            <person name="Schmitz R.A."/>
            <person name="Perret X."/>
            <person name="Staehelin C."/>
            <person name="Deakin W.J."/>
            <person name="Raasch C."/>
            <person name="Liesegang H."/>
            <person name="Broughton W.J."/>
        </authorList>
    </citation>
    <scope>NUCLEOTIDE SEQUENCE</scope>
    <source>
        <strain evidence="5">NBRC 101917 / NGR234</strain>
        <strain evidence="3">NGR234</strain>
        <plasmid evidence="3">megaplasmid 2</plasmid>
    </source>
</reference>
<protein>
    <submittedName>
        <fullName evidence="3 4">2-deoxy-D-gluconate 3-dehydrogenase</fullName>
        <ecNumber evidence="3 4">1.1.1.125</ecNumber>
    </submittedName>
</protein>
<proteinExistence type="inferred from homology"/>
<dbReference type="InterPro" id="IPR020904">
    <property type="entry name" value="Sc_DH/Rdtase_CS"/>
</dbReference>
<dbReference type="InterPro" id="IPR036291">
    <property type="entry name" value="NAD(P)-bd_dom_sf"/>
</dbReference>
<dbReference type="Proteomes" id="UP000001054">
    <property type="component" value="Plasmid pNGR234b"/>
</dbReference>
<comment type="similarity">
    <text evidence="1">Belongs to the short-chain dehydrogenases/reductases (SDR) family.</text>
</comment>
<dbReference type="PATRIC" id="fig|394.7.peg.2182"/>
<dbReference type="Pfam" id="PF13561">
    <property type="entry name" value="adh_short_C2"/>
    <property type="match status" value="1"/>
</dbReference>
<evidence type="ECO:0000313" key="5">
    <source>
        <dbReference type="Proteomes" id="UP000001054"/>
    </source>
</evidence>
<sequence>MTAAGLFDLSGKRALVTGARTGLGQGLALALASAGADIIGLGSQHMPETRRAVEALGRRFEEVVYDLRNPGGIAKMFAGLVEDGAAVDILINNAGQIRRSDFTEFTEEDWDDVLNINLKSAFVLSQAVVRHMLERGIKGRIVNVASLLSFQGGIRVASYTASKHGVAGLTKLMANELAAKGITVNAIAPGYMVTDNTEALRNDPDRYRAIIERIPSGRWGEPSDLDTAVLFFASPASSYVTGQVLAVDGGWLAR</sequence>
<keyword evidence="5" id="KW-1185">Reference proteome</keyword>
<evidence type="ECO:0000256" key="2">
    <source>
        <dbReference type="ARBA" id="ARBA00023002"/>
    </source>
</evidence>
<evidence type="ECO:0000313" key="3">
    <source>
        <dbReference type="EMBL" id="AAQ87103.1"/>
    </source>
</evidence>
<dbReference type="SUPFAM" id="SSF51735">
    <property type="entry name" value="NAD(P)-binding Rossmann-fold domains"/>
    <property type="match status" value="1"/>
</dbReference>
<geneLocation type="plasmid" evidence="5">
    <name>sym pNGR234b</name>
</geneLocation>
<dbReference type="GO" id="GO:0008678">
    <property type="term" value="F:2-deoxy-D-gluconate 3-dehydrogenase activity"/>
    <property type="evidence" value="ECO:0007669"/>
    <property type="project" value="UniProtKB-EC"/>
</dbReference>
<dbReference type="GO" id="GO:0051287">
    <property type="term" value="F:NAD binding"/>
    <property type="evidence" value="ECO:0007669"/>
    <property type="project" value="InterPro"/>
</dbReference>
<accession>Q6W2B4</accession>
<dbReference type="PANTHER" id="PTHR42760:SF5">
    <property type="entry name" value="2-DEHYDRO-3-DEOXY-D-GLUCONATE 5-DEHYDROGENASE"/>
    <property type="match status" value="1"/>
</dbReference>
<dbReference type="FunFam" id="3.40.50.720:FF:000084">
    <property type="entry name" value="Short-chain dehydrogenase reductase"/>
    <property type="match status" value="1"/>
</dbReference>
<dbReference type="OrthoDB" id="9796652at2"/>
<dbReference type="NCBIfam" id="TIGR01832">
    <property type="entry name" value="kduD"/>
    <property type="match status" value="1"/>
</dbReference>
<gene>
    <name evidence="4" type="ordered locus">NGR_b17650</name>
    <name evidence="3" type="ORF">RNGR00077</name>
</gene>
<dbReference type="PRINTS" id="PR00080">
    <property type="entry name" value="SDRFAMILY"/>
</dbReference>
<geneLocation type="plasmid" evidence="3">
    <name>megaplasmid 2</name>
</geneLocation>
<reference evidence="4 5" key="2">
    <citation type="journal article" date="2009" name="Appl. Environ. Microbiol.">
        <title>Rhizobium sp. strain NGR234 possesses a remarkable number of secretion systems.</title>
        <authorList>
            <person name="Schmeisser C."/>
            <person name="Liesegang H."/>
            <person name="Krysciak D."/>
            <person name="Bakkou N."/>
            <person name="Le Quere A."/>
            <person name="Wollherr A."/>
            <person name="Heinemeyer I."/>
            <person name="Morgenstern B."/>
            <person name="Pommerening-Roeser A."/>
            <person name="Flores M."/>
            <person name="Palacios R."/>
            <person name="Brenner S."/>
            <person name="Gottschalk G."/>
            <person name="Schmitz R.A."/>
            <person name="Broughton W.J."/>
            <person name="Perret X."/>
            <person name="Strittmatter A.W."/>
            <person name="Streit W.R."/>
        </authorList>
    </citation>
    <scope>NUCLEOTIDE SEQUENCE [LARGE SCALE GENOMIC DNA]</scope>
    <source>
        <strain evidence="5">NBRC 101917 / NGR234</strain>
        <strain evidence="4">NGR234</strain>
        <plasmid evidence="4">pNGR234b</plasmid>
    </source>
</reference>
<geneLocation type="plasmid" evidence="4">
    <name>pNGR234b</name>
</geneLocation>
<evidence type="ECO:0000256" key="1">
    <source>
        <dbReference type="ARBA" id="ARBA00006484"/>
    </source>
</evidence>
<dbReference type="InterPro" id="IPR011286">
    <property type="entry name" value="2-deoxy-D-gluc_3_DH"/>
</dbReference>
<dbReference type="HOGENOM" id="CLU_010194_1_1_5"/>
<dbReference type="EMBL" id="CP000874">
    <property type="protein sequence ID" value="ACP23216.1"/>
    <property type="molecule type" value="Genomic_DNA"/>
</dbReference>
<dbReference type="RefSeq" id="WP_015887839.1">
    <property type="nucleotide sequence ID" value="NC_012586.1"/>
</dbReference>
<keyword evidence="3" id="KW-0614">Plasmid</keyword>
<dbReference type="PANTHER" id="PTHR42760">
    <property type="entry name" value="SHORT-CHAIN DEHYDROGENASES/REDUCTASES FAMILY MEMBER"/>
    <property type="match status" value="1"/>
</dbReference>
<evidence type="ECO:0000313" key="4">
    <source>
        <dbReference type="EMBL" id="ACP23216.1"/>
    </source>
</evidence>
<dbReference type="PRINTS" id="PR00081">
    <property type="entry name" value="GDHRDH"/>
</dbReference>
<name>Q6W2B4_SINFN</name>
<dbReference type="EMBL" id="AY316746">
    <property type="protein sequence ID" value="AAQ87103.1"/>
    <property type="molecule type" value="Genomic_DNA"/>
</dbReference>
<dbReference type="Gene3D" id="3.40.50.720">
    <property type="entry name" value="NAD(P)-binding Rossmann-like Domain"/>
    <property type="match status" value="1"/>
</dbReference>
<dbReference type="KEGG" id="rhi:NGR_b17650"/>